<dbReference type="Proteomes" id="UP001470230">
    <property type="component" value="Unassembled WGS sequence"/>
</dbReference>
<protein>
    <recommendedName>
        <fullName evidence="3">DUF3447 domain-containing protein</fullName>
    </recommendedName>
</protein>
<comment type="caution">
    <text evidence="1">The sequence shown here is derived from an EMBL/GenBank/DDBJ whole genome shotgun (WGS) entry which is preliminary data.</text>
</comment>
<accession>A0ABR2GP77</accession>
<keyword evidence="2" id="KW-1185">Reference proteome</keyword>
<name>A0ABR2GP77_9EUKA</name>
<organism evidence="1 2">
    <name type="scientific">Tritrichomonas musculus</name>
    <dbReference type="NCBI Taxonomy" id="1915356"/>
    <lineage>
        <taxon>Eukaryota</taxon>
        <taxon>Metamonada</taxon>
        <taxon>Parabasalia</taxon>
        <taxon>Tritrichomonadida</taxon>
        <taxon>Tritrichomonadidae</taxon>
        <taxon>Tritrichomonas</taxon>
    </lineage>
</organism>
<sequence>MEMKEYAETMMKFHQKVIDFLESQNESDDCFTEIVDYFENHKINENKTDLKELFIMISKIAKYHHFDHLFKKRIQTILLFYKKDILKLFQNNEIFDIFKNNKQILLFLFTNEIITVDKFIVHSIINKYEENYPQFFYPEIKPYISKEEIKEIERQISSCKDSFEQNRQIGENDSYICILIRQDLVKEFITYVNQSNTNLSGKIKKSIFETNYFLIKKEPTLIEYASYFGSIQIIRYLFYENINLTESLLVYAAHSKSPELIHFLEENIDLSKEKFYKCCFLEAIKCHHRDIAEYMQNNIKDFEIYIYNDERVFEYMTRYHNFEYFTDCFIDHFPFYTLAKYRYYSFFNHYLEIKKDEIESKIITKKLIF</sequence>
<evidence type="ECO:0000313" key="2">
    <source>
        <dbReference type="Proteomes" id="UP001470230"/>
    </source>
</evidence>
<dbReference type="SUPFAM" id="SSF140860">
    <property type="entry name" value="Pseudo ankyrin repeat-like"/>
    <property type="match status" value="1"/>
</dbReference>
<evidence type="ECO:0000313" key="1">
    <source>
        <dbReference type="EMBL" id="KAK8835754.1"/>
    </source>
</evidence>
<dbReference type="EMBL" id="JAPFFF010000075">
    <property type="protein sequence ID" value="KAK8835754.1"/>
    <property type="molecule type" value="Genomic_DNA"/>
</dbReference>
<evidence type="ECO:0008006" key="3">
    <source>
        <dbReference type="Google" id="ProtNLM"/>
    </source>
</evidence>
<gene>
    <name evidence="1" type="ORF">M9Y10_040574</name>
</gene>
<reference evidence="1 2" key="1">
    <citation type="submission" date="2024-04" db="EMBL/GenBank/DDBJ databases">
        <title>Tritrichomonas musculus Genome.</title>
        <authorList>
            <person name="Alves-Ferreira E."/>
            <person name="Grigg M."/>
            <person name="Lorenzi H."/>
            <person name="Galac M."/>
        </authorList>
    </citation>
    <scope>NUCLEOTIDE SEQUENCE [LARGE SCALE GENOMIC DNA]</scope>
    <source>
        <strain evidence="1 2">EAF2021</strain>
    </source>
</reference>
<proteinExistence type="predicted"/>